<protein>
    <submittedName>
        <fullName evidence="1">Uncharacterized protein</fullName>
    </submittedName>
</protein>
<reference evidence="1" key="1">
    <citation type="submission" date="2022-10" db="EMBL/GenBank/DDBJ databases">
        <title>The complete genomes of actinobacterial strains from the NBC collection.</title>
        <authorList>
            <person name="Joergensen T.S."/>
            <person name="Alvarez Arevalo M."/>
            <person name="Sterndorff E.B."/>
            <person name="Faurdal D."/>
            <person name="Vuksanovic O."/>
            <person name="Mourched A.-S."/>
            <person name="Charusanti P."/>
            <person name="Shaw S."/>
            <person name="Blin K."/>
            <person name="Weber T."/>
        </authorList>
    </citation>
    <scope>NUCLEOTIDE SEQUENCE</scope>
    <source>
        <strain evidence="1">NBC_00189</strain>
    </source>
</reference>
<accession>A0ABZ1JDH0</accession>
<gene>
    <name evidence="1" type="ORF">OG288_15820</name>
</gene>
<sequence>MWVVDYRDDIECDFLAIYGKEAEWFDTCSKYLKYASRLPKYPNSAVRATMLADQEAETASDTEYGYGYADYSDTSGDFAPGQSMSMSEALSRSTGSSPDIAAMETLNREGMRSNMGALFEYETA</sequence>
<organism evidence="1 2">
    <name type="scientific">Streptomyces tauricus</name>
    <dbReference type="NCBI Taxonomy" id="68274"/>
    <lineage>
        <taxon>Bacteria</taxon>
        <taxon>Bacillati</taxon>
        <taxon>Actinomycetota</taxon>
        <taxon>Actinomycetes</taxon>
        <taxon>Kitasatosporales</taxon>
        <taxon>Streptomycetaceae</taxon>
        <taxon>Streptomyces</taxon>
        <taxon>Streptomyces aurantiacus group</taxon>
    </lineage>
</organism>
<dbReference type="Proteomes" id="UP001432166">
    <property type="component" value="Chromosome"/>
</dbReference>
<dbReference type="EMBL" id="CP108133">
    <property type="protein sequence ID" value="WTP49639.1"/>
    <property type="molecule type" value="Genomic_DNA"/>
</dbReference>
<evidence type="ECO:0000313" key="2">
    <source>
        <dbReference type="Proteomes" id="UP001432166"/>
    </source>
</evidence>
<evidence type="ECO:0000313" key="1">
    <source>
        <dbReference type="EMBL" id="WTP49639.1"/>
    </source>
</evidence>
<proteinExistence type="predicted"/>
<dbReference type="RefSeq" id="WP_328937675.1">
    <property type="nucleotide sequence ID" value="NZ_CP108133.1"/>
</dbReference>
<name>A0ABZ1JDH0_9ACTN</name>
<keyword evidence="2" id="KW-1185">Reference proteome</keyword>